<organism evidence="1 2">
    <name type="scientific">Sphaerisporangium aureirubrum</name>
    <dbReference type="NCBI Taxonomy" id="1544736"/>
    <lineage>
        <taxon>Bacteria</taxon>
        <taxon>Bacillati</taxon>
        <taxon>Actinomycetota</taxon>
        <taxon>Actinomycetes</taxon>
        <taxon>Streptosporangiales</taxon>
        <taxon>Streptosporangiaceae</taxon>
        <taxon>Sphaerisporangium</taxon>
    </lineage>
</organism>
<keyword evidence="2" id="KW-1185">Reference proteome</keyword>
<gene>
    <name evidence="1" type="ORF">ACFP1K_28865</name>
</gene>
<evidence type="ECO:0000313" key="2">
    <source>
        <dbReference type="Proteomes" id="UP001596137"/>
    </source>
</evidence>
<name>A0ABW1NQD3_9ACTN</name>
<dbReference type="EMBL" id="JBHSRF010000057">
    <property type="protein sequence ID" value="MFC6085208.1"/>
    <property type="molecule type" value="Genomic_DNA"/>
</dbReference>
<proteinExistence type="predicted"/>
<reference evidence="2" key="1">
    <citation type="journal article" date="2019" name="Int. J. Syst. Evol. Microbiol.">
        <title>The Global Catalogue of Microorganisms (GCM) 10K type strain sequencing project: providing services to taxonomists for standard genome sequencing and annotation.</title>
        <authorList>
            <consortium name="The Broad Institute Genomics Platform"/>
            <consortium name="The Broad Institute Genome Sequencing Center for Infectious Disease"/>
            <person name="Wu L."/>
            <person name="Ma J."/>
        </authorList>
    </citation>
    <scope>NUCLEOTIDE SEQUENCE [LARGE SCALE GENOMIC DNA]</scope>
    <source>
        <strain evidence="2">JCM 30346</strain>
    </source>
</reference>
<evidence type="ECO:0000313" key="1">
    <source>
        <dbReference type="EMBL" id="MFC6085208.1"/>
    </source>
</evidence>
<comment type="caution">
    <text evidence="1">The sequence shown here is derived from an EMBL/GenBank/DDBJ whole genome shotgun (WGS) entry which is preliminary data.</text>
</comment>
<sequence>MREPPAATDRHHLLSARLNELNQLDETLVEIIPPALSGWCVFRSDAGRYWATRKSFGDADEAAGVWRTVDADDPEALARLIAEQEHRAGPAS</sequence>
<dbReference type="RefSeq" id="WP_380759101.1">
    <property type="nucleotide sequence ID" value="NZ_JBHSRF010000057.1"/>
</dbReference>
<accession>A0ABW1NQD3</accession>
<dbReference type="Proteomes" id="UP001596137">
    <property type="component" value="Unassembled WGS sequence"/>
</dbReference>
<protein>
    <submittedName>
        <fullName evidence="1">Uncharacterized protein</fullName>
    </submittedName>
</protein>